<keyword evidence="3 6" id="KW-0645">Protease</keyword>
<protein>
    <recommendedName>
        <fullName evidence="6 7">Methionine aminopeptidase</fullName>
        <shortName evidence="6">MAP</shortName>
        <shortName evidence="6">MetAP</shortName>
        <ecNumber evidence="6 7">3.4.11.18</ecNumber>
    </recommendedName>
    <alternativeName>
        <fullName evidence="6">Peptidase M</fullName>
    </alternativeName>
</protein>
<dbReference type="HAMAP" id="MF_01974">
    <property type="entry name" value="MetAP_1"/>
    <property type="match status" value="1"/>
</dbReference>
<feature type="domain" description="Peptidase M24" evidence="8">
    <location>
        <begin position="27"/>
        <end position="255"/>
    </location>
</feature>
<dbReference type="PROSITE" id="PS00680">
    <property type="entry name" value="MAP_1"/>
    <property type="match status" value="1"/>
</dbReference>
<feature type="binding site" evidence="6">
    <location>
        <position position="248"/>
    </location>
    <ligand>
        <name>a divalent metal cation</name>
        <dbReference type="ChEBI" id="CHEBI:60240"/>
        <label>2</label>
        <note>catalytic</note>
    </ligand>
</feature>
<dbReference type="GO" id="GO:0046872">
    <property type="term" value="F:metal ion binding"/>
    <property type="evidence" value="ECO:0007669"/>
    <property type="project" value="UniProtKB-UniRule"/>
</dbReference>
<keyword evidence="2 6" id="KW-0031">Aminopeptidase</keyword>
<dbReference type="GO" id="GO:0006508">
    <property type="term" value="P:proteolysis"/>
    <property type="evidence" value="ECO:0007669"/>
    <property type="project" value="UniProtKB-KW"/>
</dbReference>
<dbReference type="NCBIfam" id="TIGR00500">
    <property type="entry name" value="met_pdase_I"/>
    <property type="match status" value="1"/>
</dbReference>
<dbReference type="InterPro" id="IPR036005">
    <property type="entry name" value="Creatinase/aminopeptidase-like"/>
</dbReference>
<feature type="binding site" evidence="6">
    <location>
        <position position="93"/>
    </location>
    <ligand>
        <name>substrate</name>
    </ligand>
</feature>
<evidence type="ECO:0000256" key="3">
    <source>
        <dbReference type="ARBA" id="ARBA00022670"/>
    </source>
</evidence>
<dbReference type="Pfam" id="PF00557">
    <property type="entry name" value="Peptidase_M24"/>
    <property type="match status" value="1"/>
</dbReference>
<dbReference type="AlphaFoldDB" id="A0A1C3XXE0"/>
<accession>A0A1C3XXE0</accession>
<proteinExistence type="inferred from homology"/>
<evidence type="ECO:0000256" key="4">
    <source>
        <dbReference type="ARBA" id="ARBA00022723"/>
    </source>
</evidence>
<feature type="binding site" evidence="6">
    <location>
        <position position="191"/>
    </location>
    <ligand>
        <name>substrate</name>
    </ligand>
</feature>
<comment type="cofactor">
    <cofactor evidence="6">
        <name>Co(2+)</name>
        <dbReference type="ChEBI" id="CHEBI:48828"/>
    </cofactor>
    <cofactor evidence="6">
        <name>Zn(2+)</name>
        <dbReference type="ChEBI" id="CHEBI:29105"/>
    </cofactor>
    <cofactor evidence="6">
        <name>Mn(2+)</name>
        <dbReference type="ChEBI" id="CHEBI:29035"/>
    </cofactor>
    <cofactor evidence="6">
        <name>Fe(2+)</name>
        <dbReference type="ChEBI" id="CHEBI:29033"/>
    </cofactor>
    <text evidence="6">Binds 2 divalent metal cations per subunit. Has a high-affinity and a low affinity metal-binding site. The true nature of the physiological cofactor is under debate. The enzyme is active with cobalt, zinc, manganese or divalent iron ions. Most likely, methionine aminopeptidases function as mononuclear Fe(2+)-metalloproteases under physiological conditions, and the catalytically relevant metal-binding site has been assigned to the histidine-containing high-affinity site.</text>
</comment>
<comment type="function">
    <text evidence="1 6">Removes the N-terminal methionine from nascent proteins. The N-terminal methionine is often cleaved when the second residue in the primary sequence is small and uncharged (Met-Ala-, Cys, Gly, Pro, Ser, Thr, or Val). Requires deformylation of the N(alpha)-formylated initiator methionine before it can be hydrolyzed.</text>
</comment>
<dbReference type="SUPFAM" id="SSF55920">
    <property type="entry name" value="Creatinase/aminopeptidase"/>
    <property type="match status" value="1"/>
</dbReference>
<evidence type="ECO:0000259" key="8">
    <source>
        <dbReference type="Pfam" id="PF00557"/>
    </source>
</evidence>
<dbReference type="InterPro" id="IPR002467">
    <property type="entry name" value="Pept_M24A_MAP1"/>
</dbReference>
<keyword evidence="5 6" id="KW-0378">Hydrolase</keyword>
<dbReference type="PANTHER" id="PTHR43330">
    <property type="entry name" value="METHIONINE AMINOPEPTIDASE"/>
    <property type="match status" value="1"/>
</dbReference>
<dbReference type="EMBL" id="FMAJ01000001">
    <property type="protein sequence ID" value="SCB56893.1"/>
    <property type="molecule type" value="Genomic_DNA"/>
</dbReference>
<dbReference type="GO" id="GO:0005829">
    <property type="term" value="C:cytosol"/>
    <property type="evidence" value="ECO:0007669"/>
    <property type="project" value="TreeGrafter"/>
</dbReference>
<comment type="subunit">
    <text evidence="6">Monomer.</text>
</comment>
<dbReference type="EC" id="3.4.11.18" evidence="6 7"/>
<evidence type="ECO:0000256" key="1">
    <source>
        <dbReference type="ARBA" id="ARBA00002521"/>
    </source>
</evidence>
<dbReference type="PANTHER" id="PTHR43330:SF27">
    <property type="entry name" value="METHIONINE AMINOPEPTIDASE"/>
    <property type="match status" value="1"/>
</dbReference>
<evidence type="ECO:0000256" key="5">
    <source>
        <dbReference type="ARBA" id="ARBA00022801"/>
    </source>
</evidence>
<dbReference type="STRING" id="1138170.GA0061105_101732"/>
<reference evidence="9 10" key="1">
    <citation type="submission" date="2016-08" db="EMBL/GenBank/DDBJ databases">
        <authorList>
            <person name="Seilhamer J.J."/>
        </authorList>
    </citation>
    <scope>NUCLEOTIDE SEQUENCE [LARGE SCALE GENOMIC DNA]</scope>
    <source>
        <strain evidence="9 10">HBR26</strain>
    </source>
</reference>
<evidence type="ECO:0000256" key="7">
    <source>
        <dbReference type="RuleBase" id="RU003653"/>
    </source>
</evidence>
<name>A0A1C3XXE0_9HYPH</name>
<dbReference type="Proteomes" id="UP000198723">
    <property type="component" value="Unassembled WGS sequence"/>
</dbReference>
<comment type="catalytic activity">
    <reaction evidence="6 7">
        <text>Release of N-terminal amino acids, preferentially methionine, from peptides and arylamides.</text>
        <dbReference type="EC" id="3.4.11.18"/>
    </reaction>
</comment>
<evidence type="ECO:0000256" key="6">
    <source>
        <dbReference type="HAMAP-Rule" id="MF_01974"/>
    </source>
</evidence>
<evidence type="ECO:0000256" key="2">
    <source>
        <dbReference type="ARBA" id="ARBA00022438"/>
    </source>
</evidence>
<dbReference type="InterPro" id="IPR000994">
    <property type="entry name" value="Pept_M24"/>
</dbReference>
<feature type="binding site" evidence="6">
    <location>
        <position position="184"/>
    </location>
    <ligand>
        <name>a divalent metal cation</name>
        <dbReference type="ChEBI" id="CHEBI:60240"/>
        <label>2</label>
        <note>catalytic</note>
    </ligand>
</feature>
<feature type="binding site" evidence="6">
    <location>
        <position position="121"/>
    </location>
    <ligand>
        <name>a divalent metal cation</name>
        <dbReference type="ChEBI" id="CHEBI:60240"/>
        <label>1</label>
    </ligand>
</feature>
<keyword evidence="4 6" id="KW-0479">Metal-binding</keyword>
<feature type="binding site" evidence="6">
    <location>
        <position position="110"/>
    </location>
    <ligand>
        <name>a divalent metal cation</name>
        <dbReference type="ChEBI" id="CHEBI:60240"/>
        <label>1</label>
    </ligand>
</feature>
<dbReference type="GO" id="GO:0070006">
    <property type="term" value="F:metalloaminopeptidase activity"/>
    <property type="evidence" value="ECO:0007669"/>
    <property type="project" value="UniProtKB-UniRule"/>
</dbReference>
<dbReference type="CDD" id="cd01086">
    <property type="entry name" value="MetAP1"/>
    <property type="match status" value="1"/>
</dbReference>
<evidence type="ECO:0000313" key="9">
    <source>
        <dbReference type="EMBL" id="SCB56893.1"/>
    </source>
</evidence>
<dbReference type="GO" id="GO:0004239">
    <property type="term" value="F:initiator methionyl aminopeptidase activity"/>
    <property type="evidence" value="ECO:0007669"/>
    <property type="project" value="UniProtKB-UniRule"/>
</dbReference>
<gene>
    <name evidence="6" type="primary">map</name>
    <name evidence="9" type="ORF">GA0061105_101732</name>
</gene>
<sequence>MVNYIEASSAPPKNTGAIRLYDAQAFEGMRRACQLTARCLDALADIVKPGLLTDEIDRFVFDFGMDHGAHPATLNYRGYTKSTCTSINHVVCHGIPNDKPLREGDIVNIDVTFVLDGWHGDSSRMYPVGTIKRAAERLLEVTYESLMRGISAVKPGARTGAIGEAIQTYAEAERCSVVRDFCGHGVGRLFHDSPNILHYGRANEGPELREGMIFTIEPMINLGRPHVKVLADGWTAVTRDRSLSAQYEHTVGVTAEGCEIFTLSPGGLDRPGLPSLAR</sequence>
<dbReference type="Gene3D" id="3.90.230.10">
    <property type="entry name" value="Creatinase/methionine aminopeptidase superfamily"/>
    <property type="match status" value="1"/>
</dbReference>
<feature type="binding site" evidence="6">
    <location>
        <position position="121"/>
    </location>
    <ligand>
        <name>a divalent metal cation</name>
        <dbReference type="ChEBI" id="CHEBI:60240"/>
        <label>2</label>
        <note>catalytic</note>
    </ligand>
</feature>
<comment type="similarity">
    <text evidence="6">Belongs to the peptidase M24A family. Methionine aminopeptidase type 1 subfamily.</text>
</comment>
<dbReference type="PRINTS" id="PR00599">
    <property type="entry name" value="MAPEPTIDASE"/>
</dbReference>
<organism evidence="9 10">
    <name type="scientific">Rhizobium aethiopicum</name>
    <dbReference type="NCBI Taxonomy" id="1138170"/>
    <lineage>
        <taxon>Bacteria</taxon>
        <taxon>Pseudomonadati</taxon>
        <taxon>Pseudomonadota</taxon>
        <taxon>Alphaproteobacteria</taxon>
        <taxon>Hyphomicrobiales</taxon>
        <taxon>Rhizobiaceae</taxon>
        <taxon>Rhizobium/Agrobacterium group</taxon>
        <taxon>Rhizobium</taxon>
    </lineage>
</organism>
<dbReference type="RefSeq" id="WP_064695991.1">
    <property type="nucleotide sequence ID" value="NZ_FMAJ01000001.1"/>
</dbReference>
<dbReference type="InterPro" id="IPR001714">
    <property type="entry name" value="Pept_M24_MAP"/>
</dbReference>
<evidence type="ECO:0000313" key="10">
    <source>
        <dbReference type="Proteomes" id="UP000198723"/>
    </source>
</evidence>
<feature type="binding site" evidence="6">
    <location>
        <position position="248"/>
    </location>
    <ligand>
        <name>a divalent metal cation</name>
        <dbReference type="ChEBI" id="CHEBI:60240"/>
        <label>1</label>
    </ligand>
</feature>
<feature type="binding site" evidence="6">
    <location>
        <position position="217"/>
    </location>
    <ligand>
        <name>a divalent metal cation</name>
        <dbReference type="ChEBI" id="CHEBI:60240"/>
        <label>2</label>
        <note>catalytic</note>
    </ligand>
</feature>